<sequence>MLAQLMRIAMKAKGLTLIELAVVVAVLAVILTLAVPSMSDLIFRRRIEGIASELVSDIQLLRAQALLKPGGYDVKELVAAIQVGNGLGADACYTLYWQWDGSTCDCSKPPGQACQSATPWAEIKTVHLPKTSGLKLSTNEPSATGGFEPGLHWFDPAGFRVTVAGNRAGSLSVLVDKLGRVSICSPDGSFKNYVKCQ</sequence>
<dbReference type="NCBIfam" id="TIGR02532">
    <property type="entry name" value="IV_pilin_GFxxxE"/>
    <property type="match status" value="1"/>
</dbReference>
<dbReference type="Proteomes" id="UP000554837">
    <property type="component" value="Unassembled WGS sequence"/>
</dbReference>
<protein>
    <submittedName>
        <fullName evidence="1">Prepilin-type N-terminal cleavage/methylation domain-containing protein</fullName>
    </submittedName>
</protein>
<reference evidence="1 2" key="1">
    <citation type="submission" date="2020-08" db="EMBL/GenBank/DDBJ databases">
        <title>Genomic Encyclopedia of Type Strains, Phase IV (KMG-IV): sequencing the most valuable type-strain genomes for metagenomic binning, comparative biology and taxonomic classification.</title>
        <authorList>
            <person name="Goeker M."/>
        </authorList>
    </citation>
    <scope>NUCLEOTIDE SEQUENCE [LARGE SCALE GENOMIC DNA]</scope>
    <source>
        <strain evidence="1 2">DSM 23958</strain>
    </source>
</reference>
<name>A0A840S3R9_9BURK</name>
<dbReference type="InterPro" id="IPR045584">
    <property type="entry name" value="Pilin-like"/>
</dbReference>
<evidence type="ECO:0000313" key="2">
    <source>
        <dbReference type="Proteomes" id="UP000554837"/>
    </source>
</evidence>
<evidence type="ECO:0000313" key="1">
    <source>
        <dbReference type="EMBL" id="MBB5204192.1"/>
    </source>
</evidence>
<dbReference type="EMBL" id="JACHHO010000001">
    <property type="protein sequence ID" value="MBB5204192.1"/>
    <property type="molecule type" value="Genomic_DNA"/>
</dbReference>
<gene>
    <name evidence="1" type="ORF">HNQ51_001485</name>
</gene>
<dbReference type="AlphaFoldDB" id="A0A840S3R9"/>
<dbReference type="Gene3D" id="3.30.700.10">
    <property type="entry name" value="Glycoprotein, Type 4 Pilin"/>
    <property type="match status" value="1"/>
</dbReference>
<keyword evidence="2" id="KW-1185">Reference proteome</keyword>
<dbReference type="RefSeq" id="WP_138856818.1">
    <property type="nucleotide sequence ID" value="NZ_CP040709.1"/>
</dbReference>
<dbReference type="OrthoDB" id="8901547at2"/>
<dbReference type="PROSITE" id="PS00409">
    <property type="entry name" value="PROKAR_NTER_METHYL"/>
    <property type="match status" value="1"/>
</dbReference>
<proteinExistence type="predicted"/>
<organism evidence="1 2">
    <name type="scientific">Inhella inkyongensis</name>
    <dbReference type="NCBI Taxonomy" id="392593"/>
    <lineage>
        <taxon>Bacteria</taxon>
        <taxon>Pseudomonadati</taxon>
        <taxon>Pseudomonadota</taxon>
        <taxon>Betaproteobacteria</taxon>
        <taxon>Burkholderiales</taxon>
        <taxon>Sphaerotilaceae</taxon>
        <taxon>Inhella</taxon>
    </lineage>
</organism>
<dbReference type="InterPro" id="IPR012902">
    <property type="entry name" value="N_methyl_site"/>
</dbReference>
<dbReference type="Pfam" id="PF07963">
    <property type="entry name" value="N_methyl"/>
    <property type="match status" value="1"/>
</dbReference>
<accession>A0A840S3R9</accession>
<dbReference type="SUPFAM" id="SSF54523">
    <property type="entry name" value="Pili subunits"/>
    <property type="match status" value="1"/>
</dbReference>
<comment type="caution">
    <text evidence="1">The sequence shown here is derived from an EMBL/GenBank/DDBJ whole genome shotgun (WGS) entry which is preliminary data.</text>
</comment>